<keyword evidence="1" id="KW-0472">Membrane</keyword>
<organism evidence="2">
    <name type="scientific">Corticoviridae sp</name>
    <dbReference type="NCBI Taxonomy" id="2832474"/>
    <lineage>
        <taxon>Viruses</taxon>
        <taxon>Varidnaviria</taxon>
        <taxon>Abadenavirae</taxon>
        <taxon>Produgelaviricota</taxon>
        <taxon>Belvinaviricetes</taxon>
        <taxon>Vinavirales</taxon>
        <taxon>Corticoviridae</taxon>
    </lineage>
</organism>
<evidence type="ECO:0000256" key="1">
    <source>
        <dbReference type="SAM" id="Phobius"/>
    </source>
</evidence>
<sequence length="44" mass="4676">MSAIELIQLATSTGVLAGGLGIAKWAFGIERRLMKIEVLNSMKG</sequence>
<proteinExistence type="predicted"/>
<reference evidence="2" key="1">
    <citation type="journal article" date="2021" name="Proc. Natl. Acad. Sci. U.S.A.">
        <title>A Catalog of Tens of Thousands of Viruses from Human Metagenomes Reveals Hidden Associations with Chronic Diseases.</title>
        <authorList>
            <person name="Tisza M.J."/>
            <person name="Buck C.B."/>
        </authorList>
    </citation>
    <scope>NUCLEOTIDE SEQUENCE</scope>
    <source>
        <strain evidence="2">Ct6nR3</strain>
    </source>
</reference>
<keyword evidence="1" id="KW-0812">Transmembrane</keyword>
<evidence type="ECO:0000313" key="2">
    <source>
        <dbReference type="EMBL" id="DAD55499.1"/>
    </source>
</evidence>
<feature type="transmembrane region" description="Helical" evidence="1">
    <location>
        <begin position="6"/>
        <end position="27"/>
    </location>
</feature>
<keyword evidence="1" id="KW-1133">Transmembrane helix</keyword>
<accession>A0A8D9UHC8</accession>
<dbReference type="EMBL" id="BK032494">
    <property type="protein sequence ID" value="DAD55499.1"/>
    <property type="molecule type" value="Genomic_DNA"/>
</dbReference>
<name>A0A8D9UHC8_9VIRU</name>
<protein>
    <submittedName>
        <fullName evidence="2">Uncharacterized protein</fullName>
    </submittedName>
</protein>